<evidence type="ECO:0000313" key="11">
    <source>
        <dbReference type="Proteomes" id="UP000321891"/>
    </source>
</evidence>
<dbReference type="SUPFAM" id="SSF103481">
    <property type="entry name" value="Multidrug resistance efflux transporter EmrE"/>
    <property type="match status" value="2"/>
</dbReference>
<proteinExistence type="predicted"/>
<dbReference type="Pfam" id="PF00892">
    <property type="entry name" value="EamA"/>
    <property type="match status" value="2"/>
</dbReference>
<dbReference type="AlphaFoldDB" id="A0A0D6N0L9"/>
<dbReference type="InterPro" id="IPR037185">
    <property type="entry name" value="EmrE-like"/>
</dbReference>
<feature type="transmembrane region" description="Helical" evidence="6">
    <location>
        <begin position="20"/>
        <end position="36"/>
    </location>
</feature>
<comment type="subcellular location">
    <subcellularLocation>
        <location evidence="1">Cell membrane</location>
        <topology evidence="1">Multi-pass membrane protein</topology>
    </subcellularLocation>
</comment>
<accession>A0A0D6N0L9</accession>
<dbReference type="InterPro" id="IPR051258">
    <property type="entry name" value="Diverse_Substrate_Transporter"/>
</dbReference>
<dbReference type="PANTHER" id="PTHR42920:SF24">
    <property type="entry name" value="AROMATIC AMINO ACID EXPORTER YDDG"/>
    <property type="match status" value="1"/>
</dbReference>
<organism evidence="8 10">
    <name type="scientific">Acetobacter cibinongensis</name>
    <dbReference type="NCBI Taxonomy" id="146475"/>
    <lineage>
        <taxon>Bacteria</taxon>
        <taxon>Pseudomonadati</taxon>
        <taxon>Pseudomonadota</taxon>
        <taxon>Alphaproteobacteria</taxon>
        <taxon>Acetobacterales</taxon>
        <taxon>Acetobacteraceae</taxon>
        <taxon>Acetobacter</taxon>
    </lineage>
</organism>
<evidence type="ECO:0000256" key="3">
    <source>
        <dbReference type="ARBA" id="ARBA00022692"/>
    </source>
</evidence>
<feature type="transmembrane region" description="Helical" evidence="6">
    <location>
        <begin position="74"/>
        <end position="97"/>
    </location>
</feature>
<evidence type="ECO:0000313" key="9">
    <source>
        <dbReference type="EMBL" id="GEL59464.1"/>
    </source>
</evidence>
<dbReference type="NCBIfam" id="NF008676">
    <property type="entry name" value="PRK11689.1"/>
    <property type="match status" value="1"/>
</dbReference>
<gene>
    <name evidence="9" type="primary">yddG</name>
    <name evidence="8" type="ORF">Abci_005_073</name>
    <name evidence="9" type="ORF">ACI01nite_20660</name>
</gene>
<keyword evidence="5 6" id="KW-0472">Membrane</keyword>
<evidence type="ECO:0000313" key="10">
    <source>
        <dbReference type="Proteomes" id="UP000032671"/>
    </source>
</evidence>
<name>A0A0D6N0L9_9PROT</name>
<protein>
    <submittedName>
        <fullName evidence="9">Aromatic amino acid exporter</fullName>
    </submittedName>
    <submittedName>
        <fullName evidence="8">Transporter drug/metabolite exporter</fullName>
    </submittedName>
</protein>
<evidence type="ECO:0000256" key="2">
    <source>
        <dbReference type="ARBA" id="ARBA00022475"/>
    </source>
</evidence>
<evidence type="ECO:0000256" key="5">
    <source>
        <dbReference type="ARBA" id="ARBA00023136"/>
    </source>
</evidence>
<dbReference type="Proteomes" id="UP000032671">
    <property type="component" value="Unassembled WGS sequence"/>
</dbReference>
<evidence type="ECO:0000256" key="6">
    <source>
        <dbReference type="SAM" id="Phobius"/>
    </source>
</evidence>
<dbReference type="EMBL" id="BJVU01000009">
    <property type="protein sequence ID" value="GEL59464.1"/>
    <property type="molecule type" value="Genomic_DNA"/>
</dbReference>
<evidence type="ECO:0000256" key="1">
    <source>
        <dbReference type="ARBA" id="ARBA00004651"/>
    </source>
</evidence>
<feature type="domain" description="EamA" evidence="7">
    <location>
        <begin position="171"/>
        <end position="297"/>
    </location>
</feature>
<feature type="transmembrane region" description="Helical" evidence="6">
    <location>
        <begin position="133"/>
        <end position="149"/>
    </location>
</feature>
<feature type="transmembrane region" description="Helical" evidence="6">
    <location>
        <begin position="257"/>
        <end position="276"/>
    </location>
</feature>
<evidence type="ECO:0000313" key="8">
    <source>
        <dbReference type="EMBL" id="GAN59479.1"/>
    </source>
</evidence>
<feature type="transmembrane region" description="Helical" evidence="6">
    <location>
        <begin position="196"/>
        <end position="215"/>
    </location>
</feature>
<feature type="domain" description="EamA" evidence="7">
    <location>
        <begin position="20"/>
        <end position="149"/>
    </location>
</feature>
<feature type="transmembrane region" description="Helical" evidence="6">
    <location>
        <begin position="282"/>
        <end position="302"/>
    </location>
</feature>
<reference evidence="8 10" key="1">
    <citation type="submission" date="2012-11" db="EMBL/GenBank/DDBJ databases">
        <title>Whole genome sequence of Acetobacter cibinongensis 4H-1.</title>
        <authorList>
            <person name="Azuma Y."/>
            <person name="Higashiura N."/>
            <person name="Hirakawa H."/>
            <person name="Matsushita K."/>
        </authorList>
    </citation>
    <scope>NUCLEOTIDE SEQUENCE [LARGE SCALE GENOMIC DNA]</scope>
    <source>
        <strain evidence="8 10">4H-1</strain>
    </source>
</reference>
<dbReference type="RefSeq" id="WP_048837568.1">
    <property type="nucleotide sequence ID" value="NZ_BAMV01000005.1"/>
</dbReference>
<reference evidence="9 11" key="2">
    <citation type="submission" date="2019-07" db="EMBL/GenBank/DDBJ databases">
        <title>Whole genome shotgun sequence of Acetobacter cibinongensis NBRC 16605.</title>
        <authorList>
            <person name="Hosoyama A."/>
            <person name="Uohara A."/>
            <person name="Ohji S."/>
            <person name="Ichikawa N."/>
        </authorList>
    </citation>
    <scope>NUCLEOTIDE SEQUENCE [LARGE SCALE GENOMIC DNA]</scope>
    <source>
        <strain evidence="9 11">NBRC 16605</strain>
    </source>
</reference>
<keyword evidence="2" id="KW-1003">Cell membrane</keyword>
<feature type="transmembrane region" description="Helical" evidence="6">
    <location>
        <begin position="109"/>
        <end position="126"/>
    </location>
</feature>
<dbReference type="GO" id="GO:0005886">
    <property type="term" value="C:plasma membrane"/>
    <property type="evidence" value="ECO:0007669"/>
    <property type="project" value="UniProtKB-SubCell"/>
</dbReference>
<dbReference type="EMBL" id="BAMV01000005">
    <property type="protein sequence ID" value="GAN59479.1"/>
    <property type="molecule type" value="Genomic_DNA"/>
</dbReference>
<keyword evidence="11" id="KW-1185">Reference proteome</keyword>
<comment type="caution">
    <text evidence="8">The sequence shown here is derived from an EMBL/GenBank/DDBJ whole genome shotgun (WGS) entry which is preliminary data.</text>
</comment>
<feature type="transmembrane region" description="Helical" evidence="6">
    <location>
        <begin position="169"/>
        <end position="189"/>
    </location>
</feature>
<keyword evidence="3 6" id="KW-0812">Transmembrane</keyword>
<dbReference type="PANTHER" id="PTHR42920">
    <property type="entry name" value="OS03G0707200 PROTEIN-RELATED"/>
    <property type="match status" value="1"/>
</dbReference>
<feature type="transmembrane region" description="Helical" evidence="6">
    <location>
        <begin position="227"/>
        <end position="245"/>
    </location>
</feature>
<dbReference type="Proteomes" id="UP000321891">
    <property type="component" value="Unassembled WGS sequence"/>
</dbReference>
<sequence length="320" mass="34324">MTLLQSQLPISAKREQRSTLIGLSAVLWWSVNVGLVRGVSNAYGPVEGMALMYTIAAILLIIASGKPKFEKPSFVYLLCGGALFVGTELSFALSIGYASNNRQAIEVSMINYLWPTFTMIAAIVLNGRKANKLIFPGVMISALGVFWVLGEKNGINIQEICGDIASNPLSYGLALSSAVLWTLYSTVTLRMARGKNYVPFFFIMVALVLWGEFLLHGDSKLVLNTDGLIYLFGGAAAISGGYITWNTGLLHGNVTVMAGASYFIPVLSAVFAAFFLHTTLTAAFWNGAAMVCTGSILCWLATRSKAPNTSLPPHGDCVPS</sequence>
<evidence type="ECO:0000256" key="4">
    <source>
        <dbReference type="ARBA" id="ARBA00022989"/>
    </source>
</evidence>
<dbReference type="InterPro" id="IPR000620">
    <property type="entry name" value="EamA_dom"/>
</dbReference>
<feature type="transmembrane region" description="Helical" evidence="6">
    <location>
        <begin position="42"/>
        <end position="62"/>
    </location>
</feature>
<keyword evidence="4 6" id="KW-1133">Transmembrane helix</keyword>
<accession>A0A6N3SQX8</accession>
<evidence type="ECO:0000259" key="7">
    <source>
        <dbReference type="Pfam" id="PF00892"/>
    </source>
</evidence>